<dbReference type="InterPro" id="IPR012341">
    <property type="entry name" value="6hp_glycosidase-like_sf"/>
</dbReference>
<gene>
    <name evidence="3" type="ORF">SAMN04487894_101217</name>
</gene>
<evidence type="ECO:0000313" key="3">
    <source>
        <dbReference type="EMBL" id="SDC05720.1"/>
    </source>
</evidence>
<dbReference type="Pfam" id="PF17389">
    <property type="entry name" value="Bac_rhamnosid6H"/>
    <property type="match status" value="1"/>
</dbReference>
<dbReference type="PANTHER" id="PTHR34987:SF6">
    <property type="entry name" value="ALPHA-L-RHAMNOSIDASE SIX-HAIRPIN GLYCOSIDASE DOMAIN-CONTAINING PROTEIN"/>
    <property type="match status" value="1"/>
</dbReference>
<name>A0A1G6IH34_NIADE</name>
<dbReference type="GO" id="GO:0005975">
    <property type="term" value="P:carbohydrate metabolic process"/>
    <property type="evidence" value="ECO:0007669"/>
    <property type="project" value="InterPro"/>
</dbReference>
<feature type="domain" description="Alpha-L-rhamnosidase six-hairpin glycosidase" evidence="2">
    <location>
        <begin position="193"/>
        <end position="517"/>
    </location>
</feature>
<dbReference type="Gene3D" id="2.60.420.10">
    <property type="entry name" value="Maltose phosphorylase, domain 3"/>
    <property type="match status" value="1"/>
</dbReference>
<dbReference type="RefSeq" id="WP_090388177.1">
    <property type="nucleotide sequence ID" value="NZ_FMZO01000001.1"/>
</dbReference>
<organism evidence="3 4">
    <name type="scientific">Niabella drilacis (strain DSM 25811 / CCM 8410 / CCUG 62505 / LMG 26954 / E90)</name>
    <dbReference type="NCBI Taxonomy" id="1285928"/>
    <lineage>
        <taxon>Bacteria</taxon>
        <taxon>Pseudomonadati</taxon>
        <taxon>Bacteroidota</taxon>
        <taxon>Chitinophagia</taxon>
        <taxon>Chitinophagales</taxon>
        <taxon>Chitinophagaceae</taxon>
        <taxon>Niabella</taxon>
    </lineage>
</organism>
<feature type="signal peptide" evidence="1">
    <location>
        <begin position="1"/>
        <end position="24"/>
    </location>
</feature>
<dbReference type="OrthoDB" id="9815108at2"/>
<sequence length="579" mass="64356">MKRRVLFLVLGLCGLCLLPGIATAQARPAERKLKSPLTREYVYPARIVWQQGQVKGAEQLLKEGIGQASLNNSDVVVLKTTGKAPASILLDFGREMNGALEIITGMWPAPNNPRKVRIRFGESVSEAMAELGAHGSTNDHAIRDFNLMVPWLGKVQSGESGFRFARIDLLDVNAEVHLKEVRVISTYRDIPYLGSFKCSNERLNKIWNVGAYTVHLNMQDYLWDGIKRDRLVWVGDLHPEVSTVNSVFGYNEVVPKSLDLARNTTPLPGWMSGISTYSMWWIIIQHEWYMHHGNLSYLKEQKEYLQGLLKQITGKVVNGVEKMDGNRFLDWPSSKDTVAIHAGLQAMTIWSLECGAKLSAILGDAATAKQCRETAAEMRKIVPPHNNSKQAAALLSLVGMMDAGKAYSDVLSVGGAKNFSTFYGYYMLEAMAKAGKYKEAMDIMMQYWGGMLDLGATTFWEDFNIDWMKNAARIDELVPAGKVDVHAAYGDYCYVGHRHSFCHGWASGPTVWLSEHVLGLKAVAPGGKVFRLKPHLGDLAFAEGTFPTKLGVIRVKHVKDKKGKVVTTVQAPKGIRILR</sequence>
<proteinExistence type="predicted"/>
<dbReference type="STRING" id="1285928.SAMN04487894_101217"/>
<evidence type="ECO:0000256" key="1">
    <source>
        <dbReference type="SAM" id="SignalP"/>
    </source>
</evidence>
<keyword evidence="1" id="KW-0732">Signal</keyword>
<evidence type="ECO:0000313" key="4">
    <source>
        <dbReference type="Proteomes" id="UP000198757"/>
    </source>
</evidence>
<evidence type="ECO:0000259" key="2">
    <source>
        <dbReference type="Pfam" id="PF17389"/>
    </source>
</evidence>
<dbReference type="EMBL" id="FMZO01000001">
    <property type="protein sequence ID" value="SDC05720.1"/>
    <property type="molecule type" value="Genomic_DNA"/>
</dbReference>
<dbReference type="InterPro" id="IPR008928">
    <property type="entry name" value="6-hairpin_glycosidase_sf"/>
</dbReference>
<dbReference type="Gene3D" id="1.50.10.10">
    <property type="match status" value="1"/>
</dbReference>
<dbReference type="PANTHER" id="PTHR34987">
    <property type="entry name" value="C, PUTATIVE (AFU_ORTHOLOGUE AFUA_3G02880)-RELATED"/>
    <property type="match status" value="1"/>
</dbReference>
<dbReference type="SUPFAM" id="SSF48208">
    <property type="entry name" value="Six-hairpin glycosidases"/>
    <property type="match status" value="1"/>
</dbReference>
<dbReference type="InterPro" id="IPR035396">
    <property type="entry name" value="Bac_rhamnosid6H"/>
</dbReference>
<dbReference type="Proteomes" id="UP000198757">
    <property type="component" value="Unassembled WGS sequence"/>
</dbReference>
<accession>A0A1G6IH34</accession>
<keyword evidence="4" id="KW-1185">Reference proteome</keyword>
<dbReference type="AlphaFoldDB" id="A0A1G6IH34"/>
<protein>
    <submittedName>
        <fullName evidence="3">Alpha-L-rhamnosidase</fullName>
    </submittedName>
</protein>
<reference evidence="4" key="1">
    <citation type="submission" date="2016-10" db="EMBL/GenBank/DDBJ databases">
        <authorList>
            <person name="Varghese N."/>
            <person name="Submissions S."/>
        </authorList>
    </citation>
    <scope>NUCLEOTIDE SEQUENCE [LARGE SCALE GENOMIC DNA]</scope>
    <source>
        <strain evidence="4">DSM 25811 / CCM 8410 / LMG 26954 / E90</strain>
    </source>
</reference>
<feature type="chain" id="PRO_5011494662" evidence="1">
    <location>
        <begin position="25"/>
        <end position="579"/>
    </location>
</feature>